<dbReference type="PROSITE" id="PS00105">
    <property type="entry name" value="AA_TRANSFER_CLASS_1"/>
    <property type="match status" value="1"/>
</dbReference>
<dbReference type="Proteomes" id="UP000006437">
    <property type="component" value="Unassembled WGS sequence"/>
</dbReference>
<dbReference type="Gene3D" id="3.40.640.10">
    <property type="entry name" value="Type I PLP-dependent aspartate aminotransferase-like (Major domain)"/>
    <property type="match status" value="1"/>
</dbReference>
<dbReference type="InterPro" id="IPR050596">
    <property type="entry name" value="AspAT/PAT-like"/>
</dbReference>
<dbReference type="GO" id="GO:0008483">
    <property type="term" value="F:transaminase activity"/>
    <property type="evidence" value="ECO:0007669"/>
    <property type="project" value="UniProtKB-KW"/>
</dbReference>
<comment type="caution">
    <text evidence="8">The sequence shown here is derived from an EMBL/GenBank/DDBJ whole genome shotgun (WGS) entry which is preliminary data.</text>
</comment>
<dbReference type="Gene3D" id="3.90.1150.10">
    <property type="entry name" value="Aspartate Aminotransferase, domain 1"/>
    <property type="match status" value="1"/>
</dbReference>
<dbReference type="GO" id="GO:0006520">
    <property type="term" value="P:amino acid metabolic process"/>
    <property type="evidence" value="ECO:0007669"/>
    <property type="project" value="InterPro"/>
</dbReference>
<dbReference type="InterPro" id="IPR015422">
    <property type="entry name" value="PyrdxlP-dep_Trfase_small"/>
</dbReference>
<accession>G9WYD8</accession>
<dbReference type="InterPro" id="IPR015424">
    <property type="entry name" value="PyrdxlP-dep_Trfase"/>
</dbReference>
<dbReference type="EC" id="2.6.1.-" evidence="6"/>
<dbReference type="EMBL" id="AFZE01000002">
    <property type="protein sequence ID" value="EHL16642.1"/>
    <property type="molecule type" value="Genomic_DNA"/>
</dbReference>
<dbReference type="Pfam" id="PF00155">
    <property type="entry name" value="Aminotran_1_2"/>
    <property type="match status" value="1"/>
</dbReference>
<dbReference type="GO" id="GO:0030170">
    <property type="term" value="F:pyridoxal phosphate binding"/>
    <property type="evidence" value="ECO:0007669"/>
    <property type="project" value="InterPro"/>
</dbReference>
<evidence type="ECO:0000256" key="1">
    <source>
        <dbReference type="ARBA" id="ARBA00001933"/>
    </source>
</evidence>
<name>G9WYD8_9FIRM</name>
<evidence type="ECO:0000313" key="8">
    <source>
        <dbReference type="EMBL" id="EHL16642.1"/>
    </source>
</evidence>
<sequence>MKYNMEISKRTYSMPYSSVRKLVPYEKNAIKEGKKVYHLNIGQPDIKTPDIFYDAMKNYKEETLEYADSRGEKSLIDSVIKYYSNIDVSLEYDDVFITNGGSEALMYAFFATMDSEDELLVPEPFYTNYNSIAKLAQIQIVPIKTHSSDGFLLPSYEEIEKSITPKTKAFLITNPNNPTGAVYSYEALRSICELAKKYSLYILADEVYREFIYDDEVKHISLGTMQDVRENVIIIDSISKRFSACGARIGILATKNKEIAQMIMKLCQLRLAAPTMGQIGAAQLYKTPVSYLKEVNLEYKKRRDICYESLQKIDGVFCKKPLGAFYMIAKLPVENSEDFCIWLLENFDVDGETLMMAPANGFYVNPEEGKDEVRIAYVLDCEKLKKAFNILDKGLKAYNSRNK</sequence>
<dbReference type="BioCyc" id="EBAC796937-HMP:GMGH-1191-MONOMER"/>
<proteinExistence type="inferred from homology"/>
<dbReference type="InterPro" id="IPR004838">
    <property type="entry name" value="NHTrfase_class1_PyrdxlP-BS"/>
</dbReference>
<comment type="similarity">
    <text evidence="2 6">Belongs to the class-I pyridoxal-phosphate-dependent aminotransferase family.</text>
</comment>
<dbReference type="CDD" id="cd00609">
    <property type="entry name" value="AAT_like"/>
    <property type="match status" value="1"/>
</dbReference>
<dbReference type="InterPro" id="IPR004839">
    <property type="entry name" value="Aminotransferase_I/II_large"/>
</dbReference>
<evidence type="ECO:0000256" key="4">
    <source>
        <dbReference type="ARBA" id="ARBA00022679"/>
    </source>
</evidence>
<evidence type="ECO:0000313" key="9">
    <source>
        <dbReference type="Proteomes" id="UP000006437"/>
    </source>
</evidence>
<organism evidence="8 9">
    <name type="scientific">Peptoanaerobacter stomatis</name>
    <dbReference type="NCBI Taxonomy" id="796937"/>
    <lineage>
        <taxon>Bacteria</taxon>
        <taxon>Bacillati</taxon>
        <taxon>Bacillota</taxon>
        <taxon>Clostridia</taxon>
        <taxon>Peptostreptococcales</taxon>
        <taxon>Filifactoraceae</taxon>
        <taxon>Peptoanaerobacter</taxon>
    </lineage>
</organism>
<evidence type="ECO:0000256" key="5">
    <source>
        <dbReference type="ARBA" id="ARBA00022898"/>
    </source>
</evidence>
<comment type="cofactor">
    <cofactor evidence="1 6">
        <name>pyridoxal 5'-phosphate</name>
        <dbReference type="ChEBI" id="CHEBI:597326"/>
    </cofactor>
</comment>
<dbReference type="PATRIC" id="fig|796937.3.peg.382"/>
<dbReference type="SUPFAM" id="SSF53383">
    <property type="entry name" value="PLP-dependent transferases"/>
    <property type="match status" value="1"/>
</dbReference>
<evidence type="ECO:0000256" key="2">
    <source>
        <dbReference type="ARBA" id="ARBA00007441"/>
    </source>
</evidence>
<dbReference type="AlphaFoldDB" id="G9WYD8"/>
<dbReference type="PANTHER" id="PTHR46383">
    <property type="entry name" value="ASPARTATE AMINOTRANSFERASE"/>
    <property type="match status" value="1"/>
</dbReference>
<protein>
    <recommendedName>
        <fullName evidence="6">Aminotransferase</fullName>
        <ecNumber evidence="6">2.6.1.-</ecNumber>
    </recommendedName>
</protein>
<dbReference type="NCBIfam" id="NF005744">
    <property type="entry name" value="PRK07568.1"/>
    <property type="match status" value="1"/>
</dbReference>
<evidence type="ECO:0000256" key="6">
    <source>
        <dbReference type="RuleBase" id="RU000481"/>
    </source>
</evidence>
<evidence type="ECO:0000259" key="7">
    <source>
        <dbReference type="Pfam" id="PF00155"/>
    </source>
</evidence>
<keyword evidence="3 6" id="KW-0032">Aminotransferase</keyword>
<keyword evidence="4 6" id="KW-0808">Transferase</keyword>
<reference evidence="8 9" key="1">
    <citation type="submission" date="2011-08" db="EMBL/GenBank/DDBJ databases">
        <title>The Genome Sequence of Eubacteriaceae bacterium ACC19a.</title>
        <authorList>
            <consortium name="The Broad Institute Genome Sequencing Platform"/>
            <person name="Earl A."/>
            <person name="Ward D."/>
            <person name="Feldgarden M."/>
            <person name="Gevers D."/>
            <person name="Sizova M."/>
            <person name="Hazen A."/>
            <person name="Epstein S."/>
            <person name="Young S.K."/>
            <person name="Zeng Q."/>
            <person name="Gargeya S."/>
            <person name="Fitzgerald M."/>
            <person name="Haas B."/>
            <person name="Abouelleil A."/>
            <person name="Alvarado L."/>
            <person name="Arachchi H.M."/>
            <person name="Berlin A."/>
            <person name="Brown A."/>
            <person name="Chapman S.B."/>
            <person name="Chen Z."/>
            <person name="Dunbar C."/>
            <person name="Freedman E."/>
            <person name="Gearin G."/>
            <person name="Gellesch M."/>
            <person name="Goldberg J."/>
            <person name="Griggs A."/>
            <person name="Gujja S."/>
            <person name="Heiman D."/>
            <person name="Howarth C."/>
            <person name="Larson L."/>
            <person name="Lui A."/>
            <person name="MacDonald P.J.P."/>
            <person name="Montmayeur A."/>
            <person name="Murphy C."/>
            <person name="Neiman D."/>
            <person name="Pearson M."/>
            <person name="Priest M."/>
            <person name="Roberts A."/>
            <person name="Saif S."/>
            <person name="Shea T."/>
            <person name="Shenoy N."/>
            <person name="Sisk P."/>
            <person name="Stolte C."/>
            <person name="Sykes S."/>
            <person name="Wortman J."/>
            <person name="Nusbaum C."/>
            <person name="Birren B."/>
        </authorList>
    </citation>
    <scope>NUCLEOTIDE SEQUENCE [LARGE SCALE GENOMIC DNA]</scope>
    <source>
        <strain evidence="8 9">ACC19a</strain>
    </source>
</reference>
<gene>
    <name evidence="8" type="ORF">HMPREF9629_01189</name>
</gene>
<dbReference type="HOGENOM" id="CLU_017584_4_3_9"/>
<evidence type="ECO:0000256" key="3">
    <source>
        <dbReference type="ARBA" id="ARBA00022576"/>
    </source>
</evidence>
<feature type="domain" description="Aminotransferase class I/classII large" evidence="7">
    <location>
        <begin position="35"/>
        <end position="387"/>
    </location>
</feature>
<dbReference type="InterPro" id="IPR015421">
    <property type="entry name" value="PyrdxlP-dep_Trfase_major"/>
</dbReference>
<keyword evidence="5" id="KW-0663">Pyridoxal phosphate</keyword>